<dbReference type="InterPro" id="IPR050490">
    <property type="entry name" value="Bact_solute-bd_prot1"/>
</dbReference>
<evidence type="ECO:0000256" key="4">
    <source>
        <dbReference type="ARBA" id="ARBA00022729"/>
    </source>
</evidence>
<dbReference type="PROSITE" id="PS51318">
    <property type="entry name" value="TAT"/>
    <property type="match status" value="1"/>
</dbReference>
<keyword evidence="3" id="KW-0813">Transport</keyword>
<protein>
    <submittedName>
        <fullName evidence="5">N-acetylglucosamine/diacetylchitobiose ABC transporter substrate-binding protein</fullName>
    </submittedName>
</protein>
<dbReference type="PANTHER" id="PTHR43649:SF31">
    <property type="entry name" value="SN-GLYCEROL-3-PHOSPHATE-BINDING PERIPLASMIC PROTEIN UGPB"/>
    <property type="match status" value="1"/>
</dbReference>
<dbReference type="InterPro" id="IPR022386">
    <property type="entry name" value="Chitin_NgcE"/>
</dbReference>
<organism evidence="5 6">
    <name type="scientific">Kribbella deserti</name>
    <dbReference type="NCBI Taxonomy" id="1926257"/>
    <lineage>
        <taxon>Bacteria</taxon>
        <taxon>Bacillati</taxon>
        <taxon>Actinomycetota</taxon>
        <taxon>Actinomycetes</taxon>
        <taxon>Propionibacteriales</taxon>
        <taxon>Kribbellaceae</taxon>
        <taxon>Kribbella</taxon>
    </lineage>
</organism>
<keyword evidence="4" id="KW-0732">Signal</keyword>
<dbReference type="Pfam" id="PF01547">
    <property type="entry name" value="SBP_bac_1"/>
    <property type="match status" value="1"/>
</dbReference>
<dbReference type="Gene3D" id="3.40.190.10">
    <property type="entry name" value="Periplasmic binding protein-like II"/>
    <property type="match status" value="2"/>
</dbReference>
<dbReference type="InterPro" id="IPR006311">
    <property type="entry name" value="TAT_signal"/>
</dbReference>
<keyword evidence="6" id="KW-1185">Reference proteome</keyword>
<reference evidence="5 6" key="1">
    <citation type="submission" date="2024-09" db="EMBL/GenBank/DDBJ databases">
        <authorList>
            <person name="Sun Q."/>
            <person name="Mori K."/>
        </authorList>
    </citation>
    <scope>NUCLEOTIDE SEQUENCE [LARGE SCALE GENOMIC DNA]</scope>
    <source>
        <strain evidence="5 6">CGMCC 1.15906</strain>
    </source>
</reference>
<dbReference type="NCBIfam" id="TIGR03851">
    <property type="entry name" value="chitin_NgcE"/>
    <property type="match status" value="1"/>
</dbReference>
<sequence>MNPDHRPTRRAVLRQALASAAVLTLAGCSEDKPAPSAPDPNNPFGVGADSVLDVAVADGRSGDTKVPLELYKQKFPQATATVVALPQLATALQPRFDAGNPPDVVHNSGPDQLALSNLVAGNGLSDLAPLLKAPSWDRPQRTVGDSLVPGTLESGSYDGTARAIPYVATVHAIWYSAPLFERRGWEVPRSWTELIRTAITLKAKGLAPFTFAGAHPYYILEPILTQAAKSGGHEVMVALDNLEDGAWHHPGLQSALKAFGELSSRGLVLKGSHDLDHTASQTRFLTGKAAFLPCGNWLENEMAKVLPKGFGLTALAIPPLDDAKLPNGVHVAFEQPVVLAEKAPNPAGGAEFIRAMLSAPAASAYAATTNTLTVVRGAYDSEQASTAVRSAGKLLDLAGDQVIRWYFDRWYPTLAQTAADATGAFMAGALTSAEWSNRLQKAADTLKQDKSVPKYRRD</sequence>
<proteinExistence type="inferred from homology"/>
<dbReference type="PROSITE" id="PS51257">
    <property type="entry name" value="PROKAR_LIPOPROTEIN"/>
    <property type="match status" value="1"/>
</dbReference>
<comment type="caution">
    <text evidence="5">The sequence shown here is derived from an EMBL/GenBank/DDBJ whole genome shotgun (WGS) entry which is preliminary data.</text>
</comment>
<accession>A0ABV6QRP5</accession>
<dbReference type="EMBL" id="JBHLTC010000032">
    <property type="protein sequence ID" value="MFC0627296.1"/>
    <property type="molecule type" value="Genomic_DNA"/>
</dbReference>
<evidence type="ECO:0000313" key="5">
    <source>
        <dbReference type="EMBL" id="MFC0627296.1"/>
    </source>
</evidence>
<evidence type="ECO:0000256" key="2">
    <source>
        <dbReference type="ARBA" id="ARBA00008520"/>
    </source>
</evidence>
<gene>
    <name evidence="5" type="primary">ngcE</name>
    <name evidence="5" type="ORF">ACFFGN_24695</name>
</gene>
<dbReference type="PANTHER" id="PTHR43649">
    <property type="entry name" value="ARABINOSE-BINDING PROTEIN-RELATED"/>
    <property type="match status" value="1"/>
</dbReference>
<comment type="subcellular location">
    <subcellularLocation>
        <location evidence="1">Cell envelope</location>
    </subcellularLocation>
</comment>
<dbReference type="InterPro" id="IPR006059">
    <property type="entry name" value="SBP"/>
</dbReference>
<dbReference type="Proteomes" id="UP001589890">
    <property type="component" value="Unassembled WGS sequence"/>
</dbReference>
<comment type="similarity">
    <text evidence="2">Belongs to the bacterial solute-binding protein 1 family.</text>
</comment>
<dbReference type="SUPFAM" id="SSF53850">
    <property type="entry name" value="Periplasmic binding protein-like II"/>
    <property type="match status" value="1"/>
</dbReference>
<dbReference type="RefSeq" id="WP_380051796.1">
    <property type="nucleotide sequence ID" value="NZ_JBHLTC010000032.1"/>
</dbReference>
<evidence type="ECO:0000256" key="1">
    <source>
        <dbReference type="ARBA" id="ARBA00004196"/>
    </source>
</evidence>
<name>A0ABV6QRP5_9ACTN</name>
<evidence type="ECO:0000256" key="3">
    <source>
        <dbReference type="ARBA" id="ARBA00022448"/>
    </source>
</evidence>
<evidence type="ECO:0000313" key="6">
    <source>
        <dbReference type="Proteomes" id="UP001589890"/>
    </source>
</evidence>